<evidence type="ECO:0000313" key="2">
    <source>
        <dbReference type="Proteomes" id="UP000515789"/>
    </source>
</evidence>
<dbReference type="AlphaFoldDB" id="A0A7G5N1E6"/>
<name>A0A7G5N1E6_9FIRM</name>
<organism evidence="1 2">
    <name type="scientific">Blautia producta</name>
    <dbReference type="NCBI Taxonomy" id="33035"/>
    <lineage>
        <taxon>Bacteria</taxon>
        <taxon>Bacillati</taxon>
        <taxon>Bacillota</taxon>
        <taxon>Clostridia</taxon>
        <taxon>Lachnospirales</taxon>
        <taxon>Lachnospiraceae</taxon>
        <taxon>Blautia</taxon>
    </lineage>
</organism>
<evidence type="ECO:0008006" key="3">
    <source>
        <dbReference type="Google" id="ProtNLM"/>
    </source>
</evidence>
<dbReference type="GeneID" id="75053830"/>
<dbReference type="InterPro" id="IPR011856">
    <property type="entry name" value="tRNA_endonuc-like_dom_sf"/>
</dbReference>
<gene>
    <name evidence="1" type="ORF">E5259_25645</name>
</gene>
<dbReference type="RefSeq" id="WP_018596615.1">
    <property type="nucleotide sequence ID" value="NZ_CABLBP010000031.1"/>
</dbReference>
<dbReference type="Gene3D" id="3.40.1350.10">
    <property type="match status" value="1"/>
</dbReference>
<evidence type="ECO:0000313" key="1">
    <source>
        <dbReference type="EMBL" id="QMW80689.1"/>
    </source>
</evidence>
<dbReference type="Proteomes" id="UP000515789">
    <property type="component" value="Chromosome"/>
</dbReference>
<sequence length="204" mass="24093">MSYTHGRRWTEEIISESILNIVSSCGMNTFPTHSEMEEFYGNKALCVKISRTGGTRYWAERLHLPIKKCESEFGNDYELKAMDDIWKETGMHSRQTKPRYPYDLVVNNWIKVDVKVSKQIYTNCHTWQNSFNLEKKDPTCDIFILYCLDKNGTFIKKLIIPSCVLTGQTQVGVGNNSKWNKYEENWNTFWKYYEFYKGLKEART</sequence>
<reference evidence="1 2" key="1">
    <citation type="submission" date="2019-04" db="EMBL/GenBank/DDBJ databases">
        <authorList>
            <person name="Schori C."/>
            <person name="Ahrens C."/>
        </authorList>
    </citation>
    <scope>NUCLEOTIDE SEQUENCE [LARGE SCALE GENOMIC DNA]</scope>
    <source>
        <strain evidence="1 2">DSM 2950</strain>
    </source>
</reference>
<dbReference type="GO" id="GO:0003676">
    <property type="term" value="F:nucleic acid binding"/>
    <property type="evidence" value="ECO:0007669"/>
    <property type="project" value="InterPro"/>
</dbReference>
<proteinExistence type="predicted"/>
<accession>A0A7G5N1E6</accession>
<protein>
    <recommendedName>
        <fullName evidence="3">Restriction endonuclease</fullName>
    </recommendedName>
</protein>
<dbReference type="EMBL" id="CP039126">
    <property type="protein sequence ID" value="QMW80689.1"/>
    <property type="molecule type" value="Genomic_DNA"/>
</dbReference>